<name>A0A8S5LTW9_9CAUD</name>
<dbReference type="EMBL" id="BK014734">
    <property type="protein sequence ID" value="DAD73299.1"/>
    <property type="molecule type" value="Genomic_DNA"/>
</dbReference>
<organism evidence="1">
    <name type="scientific">Siphoviridae sp. ctOIB27</name>
    <dbReference type="NCBI Taxonomy" id="2826308"/>
    <lineage>
        <taxon>Viruses</taxon>
        <taxon>Duplodnaviria</taxon>
        <taxon>Heunggongvirae</taxon>
        <taxon>Uroviricota</taxon>
        <taxon>Caudoviricetes</taxon>
    </lineage>
</organism>
<evidence type="ECO:0000313" key="1">
    <source>
        <dbReference type="EMBL" id="DAD73299.1"/>
    </source>
</evidence>
<reference evidence="1" key="1">
    <citation type="journal article" date="2021" name="Proc. Natl. Acad. Sci. U.S.A.">
        <title>A Catalog of Tens of Thousands of Viruses from Human Metagenomes Reveals Hidden Associations with Chronic Diseases.</title>
        <authorList>
            <person name="Tisza M.J."/>
            <person name="Buck C.B."/>
        </authorList>
    </citation>
    <scope>NUCLEOTIDE SEQUENCE</scope>
    <source>
        <strain evidence="1">CtOIB27</strain>
    </source>
</reference>
<proteinExistence type="predicted"/>
<protein>
    <submittedName>
        <fullName evidence="1">Uncharacterized protein</fullName>
    </submittedName>
</protein>
<sequence length="177" mass="18795">MANKYTIAAKNGESAVREMLITALDTSDSTTSKWSAMGVKVTESSINYDWGQETKKDILGHVYTNAQTPEMTQSFSGSEIVGGDDVMNHLLNLAVVEKNHAALVNQKCLIIHTYLQDSEGKSFAEQYDACAVLVTTDGGEGGGVLASDIEVTYGGNRTTGTAARGSDGTITFTPDSD</sequence>
<accession>A0A8S5LTW9</accession>